<evidence type="ECO:0000313" key="10">
    <source>
        <dbReference type="Proteomes" id="UP000325255"/>
    </source>
</evidence>
<feature type="signal peptide" evidence="8">
    <location>
        <begin position="1"/>
        <end position="19"/>
    </location>
</feature>
<evidence type="ECO:0000256" key="5">
    <source>
        <dbReference type="ARBA" id="ARBA00022729"/>
    </source>
</evidence>
<dbReference type="GO" id="GO:0015483">
    <property type="term" value="F:long-chain fatty acid transporting porin activity"/>
    <property type="evidence" value="ECO:0007669"/>
    <property type="project" value="TreeGrafter"/>
</dbReference>
<evidence type="ECO:0000256" key="1">
    <source>
        <dbReference type="ARBA" id="ARBA00004571"/>
    </source>
</evidence>
<comment type="similarity">
    <text evidence="2">Belongs to the OmpP1/FadL family.</text>
</comment>
<evidence type="ECO:0000313" key="9">
    <source>
        <dbReference type="EMBL" id="KAA5609051.1"/>
    </source>
</evidence>
<dbReference type="Pfam" id="PF03349">
    <property type="entry name" value="Toluene_X"/>
    <property type="match status" value="1"/>
</dbReference>
<dbReference type="PANTHER" id="PTHR35093">
    <property type="entry name" value="OUTER MEMBRANE PROTEIN NMB0088-RELATED"/>
    <property type="match status" value="1"/>
</dbReference>
<feature type="chain" id="PRO_5024460474" evidence="8">
    <location>
        <begin position="20"/>
        <end position="442"/>
    </location>
</feature>
<evidence type="ECO:0000256" key="4">
    <source>
        <dbReference type="ARBA" id="ARBA00022692"/>
    </source>
</evidence>
<evidence type="ECO:0000256" key="6">
    <source>
        <dbReference type="ARBA" id="ARBA00023136"/>
    </source>
</evidence>
<dbReference type="OrthoDB" id="19849at2"/>
<dbReference type="SUPFAM" id="SSF56935">
    <property type="entry name" value="Porins"/>
    <property type="match status" value="1"/>
</dbReference>
<accession>A0A5M6ILB0</accession>
<name>A0A5M6ILB0_9PROT</name>
<keyword evidence="4" id="KW-0812">Transmembrane</keyword>
<keyword evidence="7" id="KW-0998">Cell outer membrane</keyword>
<dbReference type="EMBL" id="VWPK01000061">
    <property type="protein sequence ID" value="KAA5609051.1"/>
    <property type="molecule type" value="Genomic_DNA"/>
</dbReference>
<dbReference type="PANTHER" id="PTHR35093:SF8">
    <property type="entry name" value="OUTER MEMBRANE PROTEIN NMB0088-RELATED"/>
    <property type="match status" value="1"/>
</dbReference>
<evidence type="ECO:0000256" key="2">
    <source>
        <dbReference type="ARBA" id="ARBA00008163"/>
    </source>
</evidence>
<comment type="subcellular location">
    <subcellularLocation>
        <location evidence="1">Cell outer membrane</location>
        <topology evidence="1">Multi-pass membrane protein</topology>
    </subcellularLocation>
</comment>
<comment type="caution">
    <text evidence="9">The sequence shown here is derived from an EMBL/GenBank/DDBJ whole genome shotgun (WGS) entry which is preliminary data.</text>
</comment>
<evidence type="ECO:0000256" key="3">
    <source>
        <dbReference type="ARBA" id="ARBA00022452"/>
    </source>
</evidence>
<organism evidence="9 10">
    <name type="scientific">Rhodovastum atsumiense</name>
    <dbReference type="NCBI Taxonomy" id="504468"/>
    <lineage>
        <taxon>Bacteria</taxon>
        <taxon>Pseudomonadati</taxon>
        <taxon>Pseudomonadota</taxon>
        <taxon>Alphaproteobacteria</taxon>
        <taxon>Acetobacterales</taxon>
        <taxon>Acetobacteraceae</taxon>
        <taxon>Rhodovastum</taxon>
    </lineage>
</organism>
<dbReference type="Gene3D" id="2.40.160.60">
    <property type="entry name" value="Outer membrane protein transport protein (OMPP1/FadL/TodX)"/>
    <property type="match status" value="1"/>
</dbReference>
<keyword evidence="3" id="KW-1134">Transmembrane beta strand</keyword>
<sequence>MAQQETAARCMLLAGVAMAALTVGEARAGGFALKEQSAMYQGAAFAGAAARADDPATLFFNSAGMTRLPGYQVSVSSSLIMPQSTLQNANATTVSGFPVLGTLGGDIAGDALLPSIFATAEIGGGWWAGLAITSPFGLTTKYGTDSIARYYALTSQLRTYNITPSVAYQVLPNLSVSAGLQIEVVNATLSNSVDLGSVGASRRIPGYFPGRNDALARLKGDDTAVGWQVGLLYEPIEGTRVGVNYRSSIYHQLGGSVGFENVQYPLSLQPNFRGGPATAKLATPGLLGIGFSHDIGPVTLLAQLDYSFWSSFRTLYIDYPGGPSITDENWRDTYTLSLGADWRLNDKLTLRGGVAYDQTPVRNIDRTPRIPDGDRYWLSVGATYKPLPKLAISAAYTHIFVDNTHIGLVDGGPGTPNYLRGNFSASYNNQIDIVSVQGTYAF</sequence>
<keyword evidence="6" id="KW-0472">Membrane</keyword>
<dbReference type="Proteomes" id="UP000325255">
    <property type="component" value="Unassembled WGS sequence"/>
</dbReference>
<gene>
    <name evidence="9" type="ORF">F1189_26240</name>
</gene>
<evidence type="ECO:0000256" key="7">
    <source>
        <dbReference type="ARBA" id="ARBA00023237"/>
    </source>
</evidence>
<dbReference type="GO" id="GO:0009279">
    <property type="term" value="C:cell outer membrane"/>
    <property type="evidence" value="ECO:0007669"/>
    <property type="project" value="UniProtKB-SubCell"/>
</dbReference>
<proteinExistence type="inferred from homology"/>
<keyword evidence="5 8" id="KW-0732">Signal</keyword>
<keyword evidence="10" id="KW-1185">Reference proteome</keyword>
<dbReference type="AlphaFoldDB" id="A0A5M6ILB0"/>
<reference evidence="9 10" key="1">
    <citation type="submission" date="2019-09" db="EMBL/GenBank/DDBJ databases">
        <title>Genome sequence of Rhodovastum atsumiense, a diverse member of the Acetobacteraceae family of non-sulfur purple photosynthetic bacteria.</title>
        <authorList>
            <person name="Meyer T."/>
            <person name="Kyndt J."/>
        </authorList>
    </citation>
    <scope>NUCLEOTIDE SEQUENCE [LARGE SCALE GENOMIC DNA]</scope>
    <source>
        <strain evidence="9 10">DSM 21279</strain>
    </source>
</reference>
<evidence type="ECO:0000256" key="8">
    <source>
        <dbReference type="SAM" id="SignalP"/>
    </source>
</evidence>
<dbReference type="RefSeq" id="WP_150044444.1">
    <property type="nucleotide sequence ID" value="NZ_OW485601.1"/>
</dbReference>
<dbReference type="InterPro" id="IPR005017">
    <property type="entry name" value="OMPP1/FadL/TodX"/>
</dbReference>
<protein>
    <submittedName>
        <fullName evidence="9">Transporter</fullName>
    </submittedName>
</protein>